<geneLocation type="plasmid" evidence="3">
    <name>pob3b2</name>
</geneLocation>
<dbReference type="AlphaFoldDB" id="A0A2D2D725"/>
<name>A0A2D2D725_METT3</name>
<reference evidence="3" key="1">
    <citation type="submission" date="2017-10" db="EMBL/GenBank/DDBJ databases">
        <title>Completed PacBio SMRT sequence of Methylosinus trichosporium OB3b reveals presence of a third large plasmid.</title>
        <authorList>
            <person name="Charles T.C."/>
            <person name="Lynch M.D.J."/>
            <person name="Heil J.R."/>
            <person name="Cheng J."/>
        </authorList>
    </citation>
    <scope>NUCLEOTIDE SEQUENCE [LARGE SCALE GENOMIC DNA]</scope>
    <source>
        <strain evidence="3">OB3b</strain>
        <plasmid evidence="3">pob3b2</plasmid>
    </source>
</reference>
<keyword evidence="2" id="KW-0614">Plasmid</keyword>
<proteinExistence type="predicted"/>
<sequence>MENVMFDFSKLRRPNAAEQREQEQRRRADAIAADHTRRLLRSRDALRVTLADHPDARFTIAGDRTLHFYGDQPNGREARAVWYAPDHMSRDEFDAIVAGYAIGATLDMRGYWKPFNGNSGTSFTFVAQFVKAADRAEPAERKSPQAEIDAFGA</sequence>
<gene>
    <name evidence="2" type="ORF">CQW49_22475</name>
</gene>
<dbReference type="KEGG" id="mtw:CQW49_22475"/>
<organism evidence="2 3">
    <name type="scientific">Methylosinus trichosporium (strain ATCC 35070 / NCIMB 11131 / UNIQEM 75 / OB3b)</name>
    <dbReference type="NCBI Taxonomy" id="595536"/>
    <lineage>
        <taxon>Bacteria</taxon>
        <taxon>Pseudomonadati</taxon>
        <taxon>Pseudomonadota</taxon>
        <taxon>Alphaproteobacteria</taxon>
        <taxon>Hyphomicrobiales</taxon>
        <taxon>Methylocystaceae</taxon>
        <taxon>Methylosinus</taxon>
    </lineage>
</organism>
<evidence type="ECO:0000256" key="1">
    <source>
        <dbReference type="SAM" id="MobiDB-lite"/>
    </source>
</evidence>
<evidence type="ECO:0000313" key="3">
    <source>
        <dbReference type="Proteomes" id="UP000230709"/>
    </source>
</evidence>
<protein>
    <submittedName>
        <fullName evidence="2">Uncharacterized protein</fullName>
    </submittedName>
</protein>
<accession>A0A2D2D725</accession>
<feature type="region of interest" description="Disordered" evidence="1">
    <location>
        <begin position="1"/>
        <end position="25"/>
    </location>
</feature>
<dbReference type="EMBL" id="CP023739">
    <property type="protein sequence ID" value="ATQ70754.1"/>
    <property type="molecule type" value="Genomic_DNA"/>
</dbReference>
<keyword evidence="3" id="KW-1185">Reference proteome</keyword>
<dbReference type="Proteomes" id="UP000230709">
    <property type="component" value="Plasmid pOB3b2"/>
</dbReference>
<evidence type="ECO:0000313" key="2">
    <source>
        <dbReference type="EMBL" id="ATQ70754.1"/>
    </source>
</evidence>